<comment type="caution">
    <text evidence="2">The sequence shown here is derived from an EMBL/GenBank/DDBJ whole genome shotgun (WGS) entry which is preliminary data.</text>
</comment>
<organism evidence="2 3">
    <name type="scientific">Halanaerobium saccharolyticum</name>
    <dbReference type="NCBI Taxonomy" id="43595"/>
    <lineage>
        <taxon>Bacteria</taxon>
        <taxon>Bacillati</taxon>
        <taxon>Bacillota</taxon>
        <taxon>Clostridia</taxon>
        <taxon>Halanaerobiales</taxon>
        <taxon>Halanaerobiaceae</taxon>
        <taxon>Halanaerobium</taxon>
    </lineage>
</organism>
<reference evidence="2 3" key="1">
    <citation type="submission" date="2019-03" db="EMBL/GenBank/DDBJ databases">
        <title>Subsurface microbial communities from deep shales in Ohio and West Virginia, USA.</title>
        <authorList>
            <person name="Wrighton K."/>
        </authorList>
    </citation>
    <scope>NUCLEOTIDE SEQUENCE [LARGE SCALE GENOMIC DNA]</scope>
    <source>
        <strain evidence="2 3">MA284_T2</strain>
    </source>
</reference>
<dbReference type="PANTHER" id="PTHR34825">
    <property type="entry name" value="CONSERVED PROTEIN, WITH A WEAK D-GALACTARATE DEHYDRATASE/ALTRONATE HYDROLASE DOMAIN"/>
    <property type="match status" value="1"/>
</dbReference>
<dbReference type="EMBL" id="SNWX01000001">
    <property type="protein sequence ID" value="TDO95167.1"/>
    <property type="molecule type" value="Genomic_DNA"/>
</dbReference>
<dbReference type="Proteomes" id="UP000295064">
    <property type="component" value="Unassembled WGS sequence"/>
</dbReference>
<proteinExistence type="predicted"/>
<evidence type="ECO:0000259" key="1">
    <source>
        <dbReference type="Pfam" id="PF09820"/>
    </source>
</evidence>
<sequence length="160" mass="19175">MLLLPRPRRFGKSLNLSMLRYFFEKNEDDNSNLFSDLKIANTGSRYLEKMGQFPVINLDFKGSRANNWELALQRLKRTISVEFQRHSYLLESDNLLDYEKEEYKNIMALKAEQTAYEFALENLSRYLKEYYQQNVIILIDEYDEAVQAAYLNNYYDQMLM</sequence>
<dbReference type="PANTHER" id="PTHR34825:SF1">
    <property type="entry name" value="AAA-ATPASE-LIKE DOMAIN-CONTAINING PROTEIN"/>
    <property type="match status" value="1"/>
</dbReference>
<evidence type="ECO:0000313" key="2">
    <source>
        <dbReference type="EMBL" id="TDO95167.1"/>
    </source>
</evidence>
<accession>A0A4R6M1Q3</accession>
<dbReference type="InterPro" id="IPR018631">
    <property type="entry name" value="AAA-ATPase-like_dom"/>
</dbReference>
<evidence type="ECO:0000313" key="3">
    <source>
        <dbReference type="Proteomes" id="UP000295064"/>
    </source>
</evidence>
<name>A0A4R6M1Q3_9FIRM</name>
<dbReference type="AlphaFoldDB" id="A0A4R6M1Q3"/>
<gene>
    <name evidence="2" type="ORF">DFR79_101166</name>
</gene>
<protein>
    <submittedName>
        <fullName evidence="2">Putative AAA-ATPase</fullName>
    </submittedName>
</protein>
<dbReference type="Pfam" id="PF09820">
    <property type="entry name" value="AAA-ATPase_like"/>
    <property type="match status" value="1"/>
</dbReference>
<feature type="domain" description="AAA-ATPase-like" evidence="1">
    <location>
        <begin position="2"/>
        <end position="158"/>
    </location>
</feature>